<dbReference type="InterPro" id="IPR000760">
    <property type="entry name" value="Inositol_monophosphatase-like"/>
</dbReference>
<keyword evidence="10" id="KW-1185">Reference proteome</keyword>
<dbReference type="InterPro" id="IPR020550">
    <property type="entry name" value="Inositol_monophosphatase_CS"/>
</dbReference>
<evidence type="ECO:0000256" key="4">
    <source>
        <dbReference type="ARBA" id="ARBA00022723"/>
    </source>
</evidence>
<keyword evidence="6 7" id="KW-0460">Magnesium</keyword>
<dbReference type="GO" id="GO:0007165">
    <property type="term" value="P:signal transduction"/>
    <property type="evidence" value="ECO:0007669"/>
    <property type="project" value="TreeGrafter"/>
</dbReference>
<dbReference type="PROSITE" id="PS00629">
    <property type="entry name" value="IMP_1"/>
    <property type="match status" value="1"/>
</dbReference>
<organism evidence="9 10">
    <name type="scientific">Nocardia mangyaensis</name>
    <dbReference type="NCBI Taxonomy" id="2213200"/>
    <lineage>
        <taxon>Bacteria</taxon>
        <taxon>Bacillati</taxon>
        <taxon>Actinomycetota</taxon>
        <taxon>Actinomycetes</taxon>
        <taxon>Mycobacteriales</taxon>
        <taxon>Nocardiaceae</taxon>
        <taxon>Nocardia</taxon>
    </lineage>
</organism>
<feature type="binding site" evidence="7">
    <location>
        <position position="86"/>
    </location>
    <ligand>
        <name>Mg(2+)</name>
        <dbReference type="ChEBI" id="CHEBI:18420"/>
        <label>1</label>
        <note>catalytic</note>
    </ligand>
</feature>
<dbReference type="GO" id="GO:0046854">
    <property type="term" value="P:phosphatidylinositol phosphate biosynthetic process"/>
    <property type="evidence" value="ECO:0007669"/>
    <property type="project" value="InterPro"/>
</dbReference>
<evidence type="ECO:0000256" key="6">
    <source>
        <dbReference type="ARBA" id="ARBA00022842"/>
    </source>
</evidence>
<dbReference type="GO" id="GO:0046872">
    <property type="term" value="F:metal ion binding"/>
    <property type="evidence" value="ECO:0007669"/>
    <property type="project" value="UniProtKB-KW"/>
</dbReference>
<evidence type="ECO:0000256" key="8">
    <source>
        <dbReference type="RuleBase" id="RU364068"/>
    </source>
</evidence>
<dbReference type="Proteomes" id="UP000183810">
    <property type="component" value="Chromosome"/>
</dbReference>
<dbReference type="GO" id="GO:0006020">
    <property type="term" value="P:inositol metabolic process"/>
    <property type="evidence" value="ECO:0007669"/>
    <property type="project" value="TreeGrafter"/>
</dbReference>
<feature type="binding site" evidence="7">
    <location>
        <position position="85"/>
    </location>
    <ligand>
        <name>Mg(2+)</name>
        <dbReference type="ChEBI" id="CHEBI:18420"/>
        <label>1</label>
        <note>catalytic</note>
    </ligand>
</feature>
<comment type="catalytic activity">
    <reaction evidence="1 8">
        <text>a myo-inositol phosphate + H2O = myo-inositol + phosphate</text>
        <dbReference type="Rhea" id="RHEA:24056"/>
        <dbReference type="ChEBI" id="CHEBI:15377"/>
        <dbReference type="ChEBI" id="CHEBI:17268"/>
        <dbReference type="ChEBI" id="CHEBI:43474"/>
        <dbReference type="ChEBI" id="CHEBI:84139"/>
        <dbReference type="EC" id="3.1.3.25"/>
    </reaction>
</comment>
<sequence>MIVDNVDVLALARDAAAVGADMLASARPATVRLKGDRDYVTDLDLEIEHTVREYLAAATPDFSFLGEESPGHDVGGEYRWVLDPIDGTSNFVHGIPLCAVSLALLHGDTTVVAAIVAPFLGQAFYASHGGGSYANDEQIFASGVLQISSAMVSIGDYAVGPDAPGKNVERLKVTAALAGQAERVRMLGAASLDLAWLAQGRTDACVIMANKPWDTAAGALLAREAGAVINDVRGDPHTLSALTTVGCASAELALSMVDLLTSS</sequence>
<dbReference type="Gene3D" id="3.40.190.80">
    <property type="match status" value="1"/>
</dbReference>
<name>A0A1J0VPN6_9NOCA</name>
<protein>
    <recommendedName>
        <fullName evidence="8">Inositol-1-monophosphatase</fullName>
        <ecNumber evidence="8">3.1.3.25</ecNumber>
    </recommendedName>
</protein>
<evidence type="ECO:0000256" key="1">
    <source>
        <dbReference type="ARBA" id="ARBA00001033"/>
    </source>
</evidence>
<evidence type="ECO:0000313" key="9">
    <source>
        <dbReference type="EMBL" id="APE33982.1"/>
    </source>
</evidence>
<feature type="binding site" evidence="7">
    <location>
        <position position="67"/>
    </location>
    <ligand>
        <name>Mg(2+)</name>
        <dbReference type="ChEBI" id="CHEBI:18420"/>
        <label>1</label>
        <note>catalytic</note>
    </ligand>
</feature>
<comment type="similarity">
    <text evidence="3 8">Belongs to the inositol monophosphatase superfamily.</text>
</comment>
<dbReference type="Gene3D" id="3.30.540.10">
    <property type="entry name" value="Fructose-1,6-Bisphosphatase, subunit A, domain 1"/>
    <property type="match status" value="1"/>
</dbReference>
<feature type="binding site" evidence="7">
    <location>
        <position position="214"/>
    </location>
    <ligand>
        <name>Mg(2+)</name>
        <dbReference type="ChEBI" id="CHEBI:18420"/>
        <label>1</label>
        <note>catalytic</note>
    </ligand>
</feature>
<dbReference type="InterPro" id="IPR033942">
    <property type="entry name" value="IMPase"/>
</dbReference>
<dbReference type="SUPFAM" id="SSF56655">
    <property type="entry name" value="Carbohydrate phosphatase"/>
    <property type="match status" value="1"/>
</dbReference>
<reference evidence="9" key="1">
    <citation type="submission" date="2016-11" db="EMBL/GenBank/DDBJ databases">
        <authorList>
            <person name="Jaros S."/>
            <person name="Januszkiewicz K."/>
            <person name="Wedrychowicz H."/>
        </authorList>
    </citation>
    <scope>NUCLEOTIDE SEQUENCE [LARGE SCALE GENOMIC DNA]</scope>
    <source>
        <strain evidence="9">Y48</strain>
    </source>
</reference>
<dbReference type="OrthoDB" id="9772456at2"/>
<evidence type="ECO:0000256" key="2">
    <source>
        <dbReference type="ARBA" id="ARBA00001946"/>
    </source>
</evidence>
<dbReference type="PRINTS" id="PR00377">
    <property type="entry name" value="IMPHPHTASES"/>
</dbReference>
<comment type="cofactor">
    <cofactor evidence="2 7 8">
        <name>Mg(2+)</name>
        <dbReference type="ChEBI" id="CHEBI:18420"/>
    </cofactor>
</comment>
<evidence type="ECO:0000256" key="5">
    <source>
        <dbReference type="ARBA" id="ARBA00022801"/>
    </source>
</evidence>
<dbReference type="Pfam" id="PF00459">
    <property type="entry name" value="Inositol_P"/>
    <property type="match status" value="1"/>
</dbReference>
<dbReference type="GO" id="GO:0008934">
    <property type="term" value="F:inositol monophosphate 1-phosphatase activity"/>
    <property type="evidence" value="ECO:0007669"/>
    <property type="project" value="InterPro"/>
</dbReference>
<dbReference type="EC" id="3.1.3.25" evidence="8"/>
<evidence type="ECO:0000313" key="10">
    <source>
        <dbReference type="Proteomes" id="UP000183810"/>
    </source>
</evidence>
<evidence type="ECO:0000256" key="7">
    <source>
        <dbReference type="PIRSR" id="PIRSR600760-2"/>
    </source>
</evidence>
<proteinExistence type="inferred from homology"/>
<keyword evidence="4 7" id="KW-0479">Metal-binding</keyword>
<evidence type="ECO:0000256" key="3">
    <source>
        <dbReference type="ARBA" id="ARBA00009759"/>
    </source>
</evidence>
<dbReference type="KEGG" id="nsl:BOX37_08355"/>
<dbReference type="EMBL" id="CP018082">
    <property type="protein sequence ID" value="APE33982.1"/>
    <property type="molecule type" value="Genomic_DNA"/>
</dbReference>
<dbReference type="RefSeq" id="WP_071927161.1">
    <property type="nucleotide sequence ID" value="NZ_CP018082.1"/>
</dbReference>
<accession>A0A1J0VPN6</accession>
<dbReference type="PANTHER" id="PTHR20854">
    <property type="entry name" value="INOSITOL MONOPHOSPHATASE"/>
    <property type="match status" value="1"/>
</dbReference>
<dbReference type="CDD" id="cd01639">
    <property type="entry name" value="IMPase"/>
    <property type="match status" value="1"/>
</dbReference>
<dbReference type="PANTHER" id="PTHR20854:SF4">
    <property type="entry name" value="INOSITOL-1-MONOPHOSPHATASE-RELATED"/>
    <property type="match status" value="1"/>
</dbReference>
<keyword evidence="5 8" id="KW-0378">Hydrolase</keyword>
<feature type="binding site" evidence="7">
    <location>
        <position position="83"/>
    </location>
    <ligand>
        <name>Mg(2+)</name>
        <dbReference type="ChEBI" id="CHEBI:18420"/>
        <label>1</label>
        <note>catalytic</note>
    </ligand>
</feature>
<dbReference type="AlphaFoldDB" id="A0A1J0VPN6"/>
<dbReference type="PROSITE" id="PS00630">
    <property type="entry name" value="IMP_2"/>
    <property type="match status" value="1"/>
</dbReference>
<dbReference type="InterPro" id="IPR020583">
    <property type="entry name" value="Inositol_monoP_metal-BS"/>
</dbReference>
<gene>
    <name evidence="9" type="ORF">BOX37_08355</name>
</gene>